<dbReference type="AlphaFoldDB" id="A0A212JGH4"/>
<sequence>MEQEKRAYMIPVHEAFSSYEYKNCTFVVHSLFCGWESIVPRLQELMVDQLIEDGETEEIDA</sequence>
<protein>
    <submittedName>
        <fullName evidence="1">Uncharacterized protein</fullName>
    </submittedName>
</protein>
<gene>
    <name evidence="1" type="ORF">KL86CLO1_11055</name>
</gene>
<evidence type="ECO:0000313" key="1">
    <source>
        <dbReference type="EMBL" id="SBV98543.1"/>
    </source>
</evidence>
<organism evidence="1">
    <name type="scientific">uncultured Eubacteriales bacterium</name>
    <dbReference type="NCBI Taxonomy" id="172733"/>
    <lineage>
        <taxon>Bacteria</taxon>
        <taxon>Bacillati</taxon>
        <taxon>Bacillota</taxon>
        <taxon>Clostridia</taxon>
        <taxon>Eubacteriales</taxon>
        <taxon>environmental samples</taxon>
    </lineage>
</organism>
<reference evidence="1" key="1">
    <citation type="submission" date="2016-04" db="EMBL/GenBank/DDBJ databases">
        <authorList>
            <person name="Evans L.H."/>
            <person name="Alamgir A."/>
            <person name="Owens N."/>
            <person name="Weber N.D."/>
            <person name="Virtaneva K."/>
            <person name="Barbian K."/>
            <person name="Babar A."/>
            <person name="Rosenke K."/>
        </authorList>
    </citation>
    <scope>NUCLEOTIDE SEQUENCE</scope>
    <source>
        <strain evidence="1">86</strain>
    </source>
</reference>
<dbReference type="EMBL" id="FLUN01000001">
    <property type="protein sequence ID" value="SBV98543.1"/>
    <property type="molecule type" value="Genomic_DNA"/>
</dbReference>
<proteinExistence type="predicted"/>
<name>A0A212JGH4_9FIRM</name>
<accession>A0A212JGH4</accession>